<comment type="function">
    <text evidence="6">Methylates ribosomal protein L11.</text>
</comment>
<feature type="binding site" evidence="6">
    <location>
        <position position="223"/>
    </location>
    <ligand>
        <name>S-adenosyl-L-methionine</name>
        <dbReference type="ChEBI" id="CHEBI:59789"/>
    </ligand>
</feature>
<gene>
    <name evidence="6" type="primary">prmA</name>
    <name evidence="7" type="ordered locus">Halha_1896</name>
</gene>
<dbReference type="GO" id="GO:0005840">
    <property type="term" value="C:ribosome"/>
    <property type="evidence" value="ECO:0007669"/>
    <property type="project" value="UniProtKB-KW"/>
</dbReference>
<organism evidence="7 8">
    <name type="scientific">Halobacteroides halobius (strain ATCC 35273 / DSM 5150 / MD-1)</name>
    <dbReference type="NCBI Taxonomy" id="748449"/>
    <lineage>
        <taxon>Bacteria</taxon>
        <taxon>Bacillati</taxon>
        <taxon>Bacillota</taxon>
        <taxon>Clostridia</taxon>
        <taxon>Halanaerobiales</taxon>
        <taxon>Halobacteroidaceae</taxon>
        <taxon>Halobacteroides</taxon>
    </lineage>
</organism>
<dbReference type="eggNOG" id="COG2264">
    <property type="taxonomic scope" value="Bacteria"/>
</dbReference>
<dbReference type="InterPro" id="IPR004498">
    <property type="entry name" value="Ribosomal_PrmA_MeTrfase"/>
</dbReference>
<dbReference type="NCBIfam" id="NF001785">
    <property type="entry name" value="PRK00517.2-2"/>
    <property type="match status" value="1"/>
</dbReference>
<dbReference type="OrthoDB" id="9785995at2"/>
<dbReference type="HOGENOM" id="CLU_049382_0_1_9"/>
<dbReference type="Proteomes" id="UP000010880">
    <property type="component" value="Chromosome"/>
</dbReference>
<evidence type="ECO:0000256" key="2">
    <source>
        <dbReference type="ARBA" id="ARBA00022490"/>
    </source>
</evidence>
<dbReference type="GO" id="GO:0032259">
    <property type="term" value="P:methylation"/>
    <property type="evidence" value="ECO:0007669"/>
    <property type="project" value="UniProtKB-KW"/>
</dbReference>
<proteinExistence type="inferred from homology"/>
<evidence type="ECO:0000313" key="8">
    <source>
        <dbReference type="Proteomes" id="UP000010880"/>
    </source>
</evidence>
<dbReference type="PIRSF" id="PIRSF000401">
    <property type="entry name" value="RPL11_MTase"/>
    <property type="match status" value="1"/>
</dbReference>
<keyword evidence="2 6" id="KW-0963">Cytoplasm</keyword>
<protein>
    <recommendedName>
        <fullName evidence="6">Ribosomal protein L11 methyltransferase</fullName>
        <shortName evidence="6">L11 Mtase</shortName>
        <ecNumber evidence="6">2.1.1.-</ecNumber>
    </recommendedName>
</protein>
<dbReference type="STRING" id="748449.Halha_1896"/>
<keyword evidence="5 6" id="KW-0949">S-adenosyl-L-methionine</keyword>
<dbReference type="AlphaFoldDB" id="L0K964"/>
<accession>L0K964</accession>
<comment type="subcellular location">
    <subcellularLocation>
        <location evidence="6">Cytoplasm</location>
    </subcellularLocation>
</comment>
<dbReference type="InterPro" id="IPR050078">
    <property type="entry name" value="Ribosomal_L11_MeTrfase_PrmA"/>
</dbReference>
<dbReference type="RefSeq" id="WP_015327523.1">
    <property type="nucleotide sequence ID" value="NC_019978.1"/>
</dbReference>
<feature type="binding site" evidence="6">
    <location>
        <position position="158"/>
    </location>
    <ligand>
        <name>S-adenosyl-L-methionine</name>
        <dbReference type="ChEBI" id="CHEBI:59789"/>
    </ligand>
</feature>
<dbReference type="PANTHER" id="PTHR43648">
    <property type="entry name" value="ELECTRON TRANSFER FLAVOPROTEIN BETA SUBUNIT LYSINE METHYLTRANSFERASE"/>
    <property type="match status" value="1"/>
</dbReference>
<sequence>MNWKEININTTYQAYPAINNLLQELEVKGITKEELESDEDEILIKAYLKKDINLEKLKEKISSLEEYGLRVGSAKLKIKSVIKEDWASKWKENFKPLRVSDRIIIKPSWEEYPSQKDNVIIEIDPGQAFGTGHHETTEVCLRLIEDNLDSDTKLLDIGTGTGILSIAAAKLGAEEIFALDIDPIAVKVAKENATLNQVETEIDFVAGDLVEVVDKTYNLVVANLLPHIIVNLIPDLEQVITENGKFILSGIIVDKEEKINDKLREYDFKVIERIQLGEWVTIIGEQK</sequence>
<dbReference type="EMBL" id="CP003359">
    <property type="protein sequence ID" value="AGB41807.1"/>
    <property type="molecule type" value="Genomic_DNA"/>
</dbReference>
<evidence type="ECO:0000256" key="6">
    <source>
        <dbReference type="HAMAP-Rule" id="MF_00735"/>
    </source>
</evidence>
<reference evidence="8" key="1">
    <citation type="submission" date="2012-02" db="EMBL/GenBank/DDBJ databases">
        <title>The complete genome of Halobacteroides halobius DSM 5150.</title>
        <authorList>
            <person name="Lucas S."/>
            <person name="Copeland A."/>
            <person name="Lapidus A."/>
            <person name="Glavina del Rio T."/>
            <person name="Dalin E."/>
            <person name="Tice H."/>
            <person name="Bruce D."/>
            <person name="Goodwin L."/>
            <person name="Pitluck S."/>
            <person name="Peters L."/>
            <person name="Mikhailova N."/>
            <person name="Gu W."/>
            <person name="Kyrpides N."/>
            <person name="Mavromatis K."/>
            <person name="Ivanova N."/>
            <person name="Brettin T."/>
            <person name="Detter J.C."/>
            <person name="Han C."/>
            <person name="Larimer F."/>
            <person name="Land M."/>
            <person name="Hauser L."/>
            <person name="Markowitz V."/>
            <person name="Cheng J.-F."/>
            <person name="Hugenholtz P."/>
            <person name="Woyke T."/>
            <person name="Wu D."/>
            <person name="Tindall B."/>
            <person name="Pomrenke H."/>
            <person name="Brambilla E."/>
            <person name="Klenk H.-P."/>
            <person name="Eisen J.A."/>
        </authorList>
    </citation>
    <scope>NUCLEOTIDE SEQUENCE [LARGE SCALE GENOMIC DNA]</scope>
    <source>
        <strain evidence="8">ATCC 35273 / DSM 5150 / MD-1</strain>
    </source>
</reference>
<keyword evidence="7" id="KW-0689">Ribosomal protein</keyword>
<dbReference type="EC" id="2.1.1.-" evidence="6"/>
<keyword evidence="4 6" id="KW-0808">Transferase</keyword>
<dbReference type="GO" id="GO:0016279">
    <property type="term" value="F:protein-lysine N-methyltransferase activity"/>
    <property type="evidence" value="ECO:0007669"/>
    <property type="project" value="RHEA"/>
</dbReference>
<dbReference type="GO" id="GO:0005737">
    <property type="term" value="C:cytoplasm"/>
    <property type="evidence" value="ECO:0007669"/>
    <property type="project" value="UniProtKB-SubCell"/>
</dbReference>
<evidence type="ECO:0000313" key="7">
    <source>
        <dbReference type="EMBL" id="AGB41807.1"/>
    </source>
</evidence>
<dbReference type="PANTHER" id="PTHR43648:SF1">
    <property type="entry name" value="ELECTRON TRANSFER FLAVOPROTEIN BETA SUBUNIT LYSINE METHYLTRANSFERASE"/>
    <property type="match status" value="1"/>
</dbReference>
<dbReference type="PATRIC" id="fig|748449.3.peg.1826"/>
<dbReference type="CDD" id="cd02440">
    <property type="entry name" value="AdoMet_MTases"/>
    <property type="match status" value="1"/>
</dbReference>
<keyword evidence="7" id="KW-0687">Ribonucleoprotein</keyword>
<keyword evidence="3 6" id="KW-0489">Methyltransferase</keyword>
<dbReference type="Pfam" id="PF06325">
    <property type="entry name" value="PrmA"/>
    <property type="match status" value="1"/>
</dbReference>
<dbReference type="HAMAP" id="MF_00735">
    <property type="entry name" value="Methyltr_PrmA"/>
    <property type="match status" value="1"/>
</dbReference>
<name>L0K964_HALHC</name>
<dbReference type="Gene3D" id="3.40.50.150">
    <property type="entry name" value="Vaccinia Virus protein VP39"/>
    <property type="match status" value="1"/>
</dbReference>
<feature type="binding site" evidence="6">
    <location>
        <position position="180"/>
    </location>
    <ligand>
        <name>S-adenosyl-L-methionine</name>
        <dbReference type="ChEBI" id="CHEBI:59789"/>
    </ligand>
</feature>
<dbReference type="SUPFAM" id="SSF53335">
    <property type="entry name" value="S-adenosyl-L-methionine-dependent methyltransferases"/>
    <property type="match status" value="1"/>
</dbReference>
<comment type="catalytic activity">
    <reaction evidence="6">
        <text>L-lysyl-[protein] + 3 S-adenosyl-L-methionine = N(6),N(6),N(6)-trimethyl-L-lysyl-[protein] + 3 S-adenosyl-L-homocysteine + 3 H(+)</text>
        <dbReference type="Rhea" id="RHEA:54192"/>
        <dbReference type="Rhea" id="RHEA-COMP:9752"/>
        <dbReference type="Rhea" id="RHEA-COMP:13826"/>
        <dbReference type="ChEBI" id="CHEBI:15378"/>
        <dbReference type="ChEBI" id="CHEBI:29969"/>
        <dbReference type="ChEBI" id="CHEBI:57856"/>
        <dbReference type="ChEBI" id="CHEBI:59789"/>
        <dbReference type="ChEBI" id="CHEBI:61961"/>
    </reaction>
</comment>
<evidence type="ECO:0000256" key="1">
    <source>
        <dbReference type="ARBA" id="ARBA00009741"/>
    </source>
</evidence>
<keyword evidence="8" id="KW-1185">Reference proteome</keyword>
<dbReference type="InterPro" id="IPR029063">
    <property type="entry name" value="SAM-dependent_MTases_sf"/>
</dbReference>
<dbReference type="KEGG" id="hhl:Halha_1896"/>
<evidence type="ECO:0000256" key="5">
    <source>
        <dbReference type="ARBA" id="ARBA00022691"/>
    </source>
</evidence>
<comment type="similarity">
    <text evidence="1 6">Belongs to the methyltransferase superfamily. PrmA family.</text>
</comment>
<feature type="binding site" evidence="6">
    <location>
        <position position="137"/>
    </location>
    <ligand>
        <name>S-adenosyl-L-methionine</name>
        <dbReference type="ChEBI" id="CHEBI:59789"/>
    </ligand>
</feature>
<evidence type="ECO:0000256" key="4">
    <source>
        <dbReference type="ARBA" id="ARBA00022679"/>
    </source>
</evidence>
<evidence type="ECO:0000256" key="3">
    <source>
        <dbReference type="ARBA" id="ARBA00022603"/>
    </source>
</evidence>
<dbReference type="NCBIfam" id="TIGR00406">
    <property type="entry name" value="prmA"/>
    <property type="match status" value="1"/>
</dbReference>